<gene>
    <name evidence="4" type="ORF">JX360_06465</name>
</gene>
<name>A0ABT0C9U7_THEVL</name>
<dbReference type="SUPFAM" id="SSF52418">
    <property type="entry name" value="Nucleoside phosphorylase/phosphoribosyltransferase catalytic domain"/>
    <property type="match status" value="1"/>
</dbReference>
<dbReference type="SUPFAM" id="SSF47648">
    <property type="entry name" value="Nucleoside phosphorylase/phosphoribosyltransferase N-terminal domain"/>
    <property type="match status" value="1"/>
</dbReference>
<evidence type="ECO:0000259" key="3">
    <source>
        <dbReference type="Pfam" id="PF02885"/>
    </source>
</evidence>
<dbReference type="InterPro" id="IPR005940">
    <property type="entry name" value="Anthranilate_Pribosyl_Tfrase"/>
</dbReference>
<reference evidence="4" key="1">
    <citation type="submission" date="2021-02" db="EMBL/GenBank/DDBJ databases">
        <title>The CRISPR/cas machinery reduction and long-range gene transfer in the hot spring cyanobacterium Synechococcus.</title>
        <authorList>
            <person name="Dvorak P."/>
            <person name="Jahodarova E."/>
            <person name="Hasler P."/>
            <person name="Poulickova A."/>
        </authorList>
    </citation>
    <scope>NUCLEOTIDE SEQUENCE</scope>
    <source>
        <strain evidence="4">Rupite</strain>
    </source>
</reference>
<dbReference type="NCBIfam" id="NF005635">
    <property type="entry name" value="PRK07394.1"/>
    <property type="match status" value="1"/>
</dbReference>
<proteinExistence type="predicted"/>
<dbReference type="Gene3D" id="1.20.970.10">
    <property type="entry name" value="Transferase, Pyrimidine Nucleoside Phosphorylase, Chain C"/>
    <property type="match status" value="1"/>
</dbReference>
<dbReference type="InterPro" id="IPR017459">
    <property type="entry name" value="Glycosyl_Trfase_fam3_N_dom"/>
</dbReference>
<keyword evidence="1 4" id="KW-0328">Glycosyltransferase</keyword>
<keyword evidence="2" id="KW-0808">Transferase</keyword>
<evidence type="ECO:0000313" key="5">
    <source>
        <dbReference type="Proteomes" id="UP000830835"/>
    </source>
</evidence>
<dbReference type="Gene3D" id="3.40.1030.10">
    <property type="entry name" value="Nucleoside phosphorylase/phosphoribosyltransferase catalytic domain"/>
    <property type="match status" value="1"/>
</dbReference>
<evidence type="ECO:0000313" key="4">
    <source>
        <dbReference type="EMBL" id="MCJ2542550.1"/>
    </source>
</evidence>
<dbReference type="Pfam" id="PF02885">
    <property type="entry name" value="Glycos_trans_3N"/>
    <property type="match status" value="1"/>
</dbReference>
<sequence>MSHEFRELLKKIGSGTHTHKDLTRAEAATATRLLLTGEATPAQIGAFLIAHRIKRPTAEELAGMLDAYEEYGPLLPKRDLPGPLIIFGHPYDGRSRTAPVGVLVALLLATAGSAVLLHGSGLCPTKYGLPLEALWRGLGVEWRGLSLERVGQLLEQTGLGFLYLPDCFPQAQALMDYRDQIGKRPPLATLELVWAPYDGPFHLIAGYVHPPTEATMVQLFALRGIPTFTTVKGLEGSCDLPRDRTAILNHAGKRLLLKAHDYALAGSEIPLGSPEDLIRQMQHMLAGQPCELTPAALWNGGSYLWHLGHAPSLEEGIQLARELFCSGRVMDKVRQLTHLVQPSYL</sequence>
<dbReference type="PANTHER" id="PTHR43285">
    <property type="entry name" value="ANTHRANILATE PHOSPHORIBOSYLTRANSFERASE"/>
    <property type="match status" value="1"/>
</dbReference>
<dbReference type="GO" id="GO:0016757">
    <property type="term" value="F:glycosyltransferase activity"/>
    <property type="evidence" value="ECO:0007669"/>
    <property type="project" value="UniProtKB-KW"/>
</dbReference>
<evidence type="ECO:0000256" key="2">
    <source>
        <dbReference type="ARBA" id="ARBA00022679"/>
    </source>
</evidence>
<dbReference type="InterPro" id="IPR035902">
    <property type="entry name" value="Nuc_phospho_transferase"/>
</dbReference>
<comment type="caution">
    <text evidence="4">The sequence shown here is derived from an EMBL/GenBank/DDBJ whole genome shotgun (WGS) entry which is preliminary data.</text>
</comment>
<dbReference type="Proteomes" id="UP000830835">
    <property type="component" value="Unassembled WGS sequence"/>
</dbReference>
<dbReference type="RefSeq" id="WP_244349826.1">
    <property type="nucleotide sequence ID" value="NZ_JAFIRA010000012.1"/>
</dbReference>
<evidence type="ECO:0000256" key="1">
    <source>
        <dbReference type="ARBA" id="ARBA00022676"/>
    </source>
</evidence>
<protein>
    <submittedName>
        <fullName evidence="4">Anthranilate phosphoribosyltransferase family protein</fullName>
    </submittedName>
</protein>
<keyword evidence="5" id="KW-1185">Reference proteome</keyword>
<dbReference type="PANTHER" id="PTHR43285:SF3">
    <property type="entry name" value="SLL1634 PROTEIN"/>
    <property type="match status" value="1"/>
</dbReference>
<dbReference type="InterPro" id="IPR036320">
    <property type="entry name" value="Glycosyl_Trfase_fam3_N_dom_sf"/>
</dbReference>
<organism evidence="4 5">
    <name type="scientific">Thermostichus vulcanus str. 'Rupite'</name>
    <dbReference type="NCBI Taxonomy" id="2813851"/>
    <lineage>
        <taxon>Bacteria</taxon>
        <taxon>Bacillati</taxon>
        <taxon>Cyanobacteriota</taxon>
        <taxon>Cyanophyceae</taxon>
        <taxon>Thermostichales</taxon>
        <taxon>Thermostichaceae</taxon>
        <taxon>Thermostichus</taxon>
    </lineage>
</organism>
<feature type="domain" description="Glycosyl transferase family 3 N-terminal" evidence="3">
    <location>
        <begin position="6"/>
        <end position="70"/>
    </location>
</feature>
<accession>A0ABT0C9U7</accession>
<dbReference type="EMBL" id="JAFIRA010000012">
    <property type="protein sequence ID" value="MCJ2542550.1"/>
    <property type="molecule type" value="Genomic_DNA"/>
</dbReference>